<dbReference type="InterPro" id="IPR010879">
    <property type="entry name" value="DUF1508"/>
</dbReference>
<dbReference type="SUPFAM" id="SSF160113">
    <property type="entry name" value="YegP-like"/>
    <property type="match status" value="1"/>
</dbReference>
<dbReference type="Proteomes" id="UP000638263">
    <property type="component" value="Unassembled WGS sequence"/>
</dbReference>
<feature type="domain" description="DUF1508" evidence="1">
    <location>
        <begin position="10"/>
        <end position="57"/>
    </location>
</feature>
<dbReference type="EMBL" id="BMMH01000001">
    <property type="protein sequence ID" value="GGK91760.1"/>
    <property type="molecule type" value="Genomic_DNA"/>
</dbReference>
<dbReference type="PANTHER" id="PTHR40606:SF1">
    <property type="entry name" value="UPF0339 PROTEIN YEGP"/>
    <property type="match status" value="1"/>
</dbReference>
<comment type="caution">
    <text evidence="2">The sequence shown here is derived from an EMBL/GenBank/DDBJ whole genome shotgun (WGS) entry which is preliminary data.</text>
</comment>
<reference evidence="2" key="1">
    <citation type="journal article" date="2014" name="Int. J. Syst. Evol. Microbiol.">
        <title>Complete genome sequence of Corynebacterium casei LMG S-19264T (=DSM 44701T), isolated from a smear-ripened cheese.</title>
        <authorList>
            <consortium name="US DOE Joint Genome Institute (JGI-PGF)"/>
            <person name="Walter F."/>
            <person name="Albersmeier A."/>
            <person name="Kalinowski J."/>
            <person name="Ruckert C."/>
        </authorList>
    </citation>
    <scope>NUCLEOTIDE SEQUENCE</scope>
    <source>
        <strain evidence="2">CGMCC 4.3508</strain>
    </source>
</reference>
<protein>
    <submittedName>
        <fullName evidence="2">UPF0339 protein</fullName>
    </submittedName>
</protein>
<evidence type="ECO:0000259" key="1">
    <source>
        <dbReference type="Pfam" id="PF07411"/>
    </source>
</evidence>
<dbReference type="InterPro" id="IPR051141">
    <property type="entry name" value="UPF0339_domain"/>
</dbReference>
<dbReference type="Gene3D" id="2.30.29.80">
    <property type="match status" value="1"/>
</dbReference>
<dbReference type="InterPro" id="IPR036913">
    <property type="entry name" value="YegP-like_sf"/>
</dbReference>
<evidence type="ECO:0000313" key="2">
    <source>
        <dbReference type="EMBL" id="GGK91760.1"/>
    </source>
</evidence>
<dbReference type="RefSeq" id="WP_058855667.1">
    <property type="nucleotide sequence ID" value="NZ_BMMH01000001.1"/>
</dbReference>
<gene>
    <name evidence="2" type="ORF">GCM10011588_02660</name>
</gene>
<dbReference type="PANTHER" id="PTHR40606">
    <property type="match status" value="1"/>
</dbReference>
<evidence type="ECO:0000313" key="3">
    <source>
        <dbReference type="Proteomes" id="UP000638263"/>
    </source>
</evidence>
<accession>A0A917R6K0</accession>
<name>A0A917R6K0_9NOCA</name>
<keyword evidence="3" id="KW-1185">Reference proteome</keyword>
<dbReference type="AlphaFoldDB" id="A0A917R6K0"/>
<sequence length="62" mass="6615">MAGKFVLFTDSTGKFRWRLKAGNGEIIAASQAYESKDSAKKGIASVRSHAPDAEVIDDSITA</sequence>
<reference evidence="2" key="2">
    <citation type="submission" date="2020-09" db="EMBL/GenBank/DDBJ databases">
        <authorList>
            <person name="Sun Q."/>
            <person name="Zhou Y."/>
        </authorList>
    </citation>
    <scope>NUCLEOTIDE SEQUENCE</scope>
    <source>
        <strain evidence="2">CGMCC 4.3508</strain>
    </source>
</reference>
<organism evidence="2 3">
    <name type="scientific">Nocardia jinanensis</name>
    <dbReference type="NCBI Taxonomy" id="382504"/>
    <lineage>
        <taxon>Bacteria</taxon>
        <taxon>Bacillati</taxon>
        <taxon>Actinomycetota</taxon>
        <taxon>Actinomycetes</taxon>
        <taxon>Mycobacteriales</taxon>
        <taxon>Nocardiaceae</taxon>
        <taxon>Nocardia</taxon>
    </lineage>
</organism>
<proteinExistence type="predicted"/>
<dbReference type="Pfam" id="PF07411">
    <property type="entry name" value="DUF1508"/>
    <property type="match status" value="1"/>
</dbReference>